<gene>
    <name evidence="1" type="ORF">E8L03_16345</name>
</gene>
<dbReference type="Proteomes" id="UP000503251">
    <property type="component" value="Chromosome"/>
</dbReference>
<sequence>MNGDAGELEKALTITVEDFDPSTAYTVTRIEGKIPFFKNDSSIDMYIHIIDQNEQKQLWTPRTLNQVIVEELEPRALFVYYIHSRLLAQQVLGKDLVHIPDTRDEIRVVYNFLRAARELSYQFNILADSFTKDATSRLRESSPIYNEVIKGAVGLANYRLIMDQMKQLDGEYYAQAYRTIKSKKFSNFSSYCKLMHSLQNSLYKHTSNELYEINQSKNVQPLVLTAVSDCIYKYINDNKLEISYSEVFGNQDRLGLVQKQLGYLYSPMPGMLWSESLKETIIDSKIHDLERTCSTLE</sequence>
<keyword evidence="2" id="KW-1185">Reference proteome</keyword>
<evidence type="ECO:0000313" key="1">
    <source>
        <dbReference type="EMBL" id="QJT10405.1"/>
    </source>
</evidence>
<dbReference type="RefSeq" id="WP_144306358.1">
    <property type="nucleotide sequence ID" value="NZ_CP039543.1"/>
</dbReference>
<reference evidence="1 2" key="1">
    <citation type="submission" date="2019-04" db="EMBL/GenBank/DDBJ databases">
        <title>Isolation and culture of sulfate reducing bacteria from the cold seep of the South China Sea.</title>
        <authorList>
            <person name="Sun C."/>
            <person name="Liu R."/>
        </authorList>
    </citation>
    <scope>NUCLEOTIDE SEQUENCE [LARGE SCALE GENOMIC DNA]</scope>
    <source>
        <strain evidence="1 2">CS1</strain>
    </source>
</reference>
<accession>A0ABX6NL89</accession>
<evidence type="ECO:0000313" key="2">
    <source>
        <dbReference type="Proteomes" id="UP000503251"/>
    </source>
</evidence>
<dbReference type="EMBL" id="CP039543">
    <property type="protein sequence ID" value="QJT10405.1"/>
    <property type="molecule type" value="Genomic_DNA"/>
</dbReference>
<organism evidence="1 2">
    <name type="scientific">Oceanidesulfovibrio marinus</name>
    <dbReference type="NCBI Taxonomy" id="370038"/>
    <lineage>
        <taxon>Bacteria</taxon>
        <taxon>Pseudomonadati</taxon>
        <taxon>Thermodesulfobacteriota</taxon>
        <taxon>Desulfovibrionia</taxon>
        <taxon>Desulfovibrionales</taxon>
        <taxon>Desulfovibrionaceae</taxon>
        <taxon>Oceanidesulfovibrio</taxon>
    </lineage>
</organism>
<name>A0ABX6NL89_9BACT</name>
<proteinExistence type="predicted"/>
<protein>
    <submittedName>
        <fullName evidence="1">Uncharacterized protein</fullName>
    </submittedName>
</protein>